<dbReference type="OrthoDB" id="10261556at2759"/>
<dbReference type="EMBL" id="ML179309">
    <property type="protein sequence ID" value="THU91327.1"/>
    <property type="molecule type" value="Genomic_DNA"/>
</dbReference>
<dbReference type="Gene3D" id="3.40.50.300">
    <property type="entry name" value="P-loop containing nucleotide triphosphate hydrolases"/>
    <property type="match status" value="1"/>
</dbReference>
<accession>A0A4S8LPQ1</accession>
<evidence type="ECO:0008006" key="3">
    <source>
        <dbReference type="Google" id="ProtNLM"/>
    </source>
</evidence>
<organism evidence="1 2">
    <name type="scientific">Dendrothele bispora (strain CBS 962.96)</name>
    <dbReference type="NCBI Taxonomy" id="1314807"/>
    <lineage>
        <taxon>Eukaryota</taxon>
        <taxon>Fungi</taxon>
        <taxon>Dikarya</taxon>
        <taxon>Basidiomycota</taxon>
        <taxon>Agaricomycotina</taxon>
        <taxon>Agaricomycetes</taxon>
        <taxon>Agaricomycetidae</taxon>
        <taxon>Agaricales</taxon>
        <taxon>Agaricales incertae sedis</taxon>
        <taxon>Dendrothele</taxon>
    </lineage>
</organism>
<protein>
    <recommendedName>
        <fullName evidence="3">Helicase ATP-binding domain-containing protein</fullName>
    </recommendedName>
</protein>
<evidence type="ECO:0000313" key="2">
    <source>
        <dbReference type="Proteomes" id="UP000297245"/>
    </source>
</evidence>
<gene>
    <name evidence="1" type="ORF">K435DRAFT_801358</name>
</gene>
<reference evidence="1 2" key="1">
    <citation type="journal article" date="2019" name="Nat. Ecol. Evol.">
        <title>Megaphylogeny resolves global patterns of mushroom evolution.</title>
        <authorList>
            <person name="Varga T."/>
            <person name="Krizsan K."/>
            <person name="Foldi C."/>
            <person name="Dima B."/>
            <person name="Sanchez-Garcia M."/>
            <person name="Sanchez-Ramirez S."/>
            <person name="Szollosi G.J."/>
            <person name="Szarkandi J.G."/>
            <person name="Papp V."/>
            <person name="Albert L."/>
            <person name="Andreopoulos W."/>
            <person name="Angelini C."/>
            <person name="Antonin V."/>
            <person name="Barry K.W."/>
            <person name="Bougher N.L."/>
            <person name="Buchanan P."/>
            <person name="Buyck B."/>
            <person name="Bense V."/>
            <person name="Catcheside P."/>
            <person name="Chovatia M."/>
            <person name="Cooper J."/>
            <person name="Damon W."/>
            <person name="Desjardin D."/>
            <person name="Finy P."/>
            <person name="Geml J."/>
            <person name="Haridas S."/>
            <person name="Hughes K."/>
            <person name="Justo A."/>
            <person name="Karasinski D."/>
            <person name="Kautmanova I."/>
            <person name="Kiss B."/>
            <person name="Kocsube S."/>
            <person name="Kotiranta H."/>
            <person name="LaButti K.M."/>
            <person name="Lechner B.E."/>
            <person name="Liimatainen K."/>
            <person name="Lipzen A."/>
            <person name="Lukacs Z."/>
            <person name="Mihaltcheva S."/>
            <person name="Morgado L.N."/>
            <person name="Niskanen T."/>
            <person name="Noordeloos M.E."/>
            <person name="Ohm R.A."/>
            <person name="Ortiz-Santana B."/>
            <person name="Ovrebo C."/>
            <person name="Racz N."/>
            <person name="Riley R."/>
            <person name="Savchenko A."/>
            <person name="Shiryaev A."/>
            <person name="Soop K."/>
            <person name="Spirin V."/>
            <person name="Szebenyi C."/>
            <person name="Tomsovsky M."/>
            <person name="Tulloss R.E."/>
            <person name="Uehling J."/>
            <person name="Grigoriev I.V."/>
            <person name="Vagvolgyi C."/>
            <person name="Papp T."/>
            <person name="Martin F.M."/>
            <person name="Miettinen O."/>
            <person name="Hibbett D.S."/>
            <person name="Nagy L.G."/>
        </authorList>
    </citation>
    <scope>NUCLEOTIDE SEQUENCE [LARGE SCALE GENOMIC DNA]</scope>
    <source>
        <strain evidence="1 2">CBS 962.96</strain>
    </source>
</reference>
<sequence>MRVRLLLTGLLNSQAKDLVEKVVSAIALTRETKDLDKKLKEFGQGKYQVGFIGPEMALTDKFHKLILDSKVVQKKLVAVSIDEAHNISEWGTDDFRAGFAHISLILARVPGVPIMATSNYCPVRSHCRHSE</sequence>
<dbReference type="InterPro" id="IPR027417">
    <property type="entry name" value="P-loop_NTPase"/>
</dbReference>
<dbReference type="Proteomes" id="UP000297245">
    <property type="component" value="Unassembled WGS sequence"/>
</dbReference>
<evidence type="ECO:0000313" key="1">
    <source>
        <dbReference type="EMBL" id="THU91327.1"/>
    </source>
</evidence>
<keyword evidence="2" id="KW-1185">Reference proteome</keyword>
<dbReference type="AlphaFoldDB" id="A0A4S8LPQ1"/>
<name>A0A4S8LPQ1_DENBC</name>
<proteinExistence type="predicted"/>